<comment type="caution">
    <text evidence="5">The sequence shown here is derived from an EMBL/GenBank/DDBJ whole genome shotgun (WGS) entry which is preliminary data.</text>
</comment>
<dbReference type="SUPFAM" id="SSF50978">
    <property type="entry name" value="WD40 repeat-like"/>
    <property type="match status" value="1"/>
</dbReference>
<dbReference type="InterPro" id="IPR019775">
    <property type="entry name" value="WD40_repeat_CS"/>
</dbReference>
<evidence type="ECO:0000313" key="6">
    <source>
        <dbReference type="Proteomes" id="UP000288716"/>
    </source>
</evidence>
<feature type="non-terminal residue" evidence="5">
    <location>
        <position position="1"/>
    </location>
</feature>
<dbReference type="InterPro" id="IPR036322">
    <property type="entry name" value="WD40_repeat_dom_sf"/>
</dbReference>
<dbReference type="Pfam" id="PF00400">
    <property type="entry name" value="WD40"/>
    <property type="match status" value="1"/>
</dbReference>
<evidence type="ECO:0000256" key="2">
    <source>
        <dbReference type="ARBA" id="ARBA00022574"/>
    </source>
</evidence>
<organism evidence="5 6">
    <name type="scientific">Leptotrombidium deliense</name>
    <dbReference type="NCBI Taxonomy" id="299467"/>
    <lineage>
        <taxon>Eukaryota</taxon>
        <taxon>Metazoa</taxon>
        <taxon>Ecdysozoa</taxon>
        <taxon>Arthropoda</taxon>
        <taxon>Chelicerata</taxon>
        <taxon>Arachnida</taxon>
        <taxon>Acari</taxon>
        <taxon>Acariformes</taxon>
        <taxon>Trombidiformes</taxon>
        <taxon>Prostigmata</taxon>
        <taxon>Anystina</taxon>
        <taxon>Parasitengona</taxon>
        <taxon>Trombiculoidea</taxon>
        <taxon>Trombiculidae</taxon>
        <taxon>Leptotrombidium</taxon>
    </lineage>
</organism>
<dbReference type="PANTHER" id="PTHR44411:SF1">
    <property type="entry name" value="THO COMPLEX SUBUNIT 6 HOMOLOG"/>
    <property type="match status" value="1"/>
</dbReference>
<evidence type="ECO:0000256" key="4">
    <source>
        <dbReference type="PROSITE-ProRule" id="PRU00221"/>
    </source>
</evidence>
<dbReference type="PANTHER" id="PTHR44411">
    <property type="entry name" value="THO COMPLEX SUBUNIT 6 HOMOLOG"/>
    <property type="match status" value="1"/>
</dbReference>
<accession>A0A443SNR4</accession>
<dbReference type="Proteomes" id="UP000288716">
    <property type="component" value="Unassembled WGS sequence"/>
</dbReference>
<evidence type="ECO:0000256" key="1">
    <source>
        <dbReference type="ARBA" id="ARBA00009728"/>
    </source>
</evidence>
<feature type="non-terminal residue" evidence="5">
    <location>
        <position position="229"/>
    </location>
</feature>
<feature type="repeat" description="WD" evidence="4">
    <location>
        <begin position="72"/>
        <end position="113"/>
    </location>
</feature>
<dbReference type="PROSITE" id="PS50294">
    <property type="entry name" value="WD_REPEATS_REGION"/>
    <property type="match status" value="1"/>
</dbReference>
<keyword evidence="3" id="KW-0677">Repeat</keyword>
<dbReference type="PROSITE" id="PS00678">
    <property type="entry name" value="WD_REPEATS_1"/>
    <property type="match status" value="1"/>
</dbReference>
<evidence type="ECO:0000313" key="5">
    <source>
        <dbReference type="EMBL" id="RWS29167.1"/>
    </source>
</evidence>
<dbReference type="GO" id="GO:0006406">
    <property type="term" value="P:mRNA export from nucleus"/>
    <property type="evidence" value="ECO:0007669"/>
    <property type="project" value="TreeGrafter"/>
</dbReference>
<dbReference type="OrthoDB" id="273067at2759"/>
<dbReference type="InterPro" id="IPR042626">
    <property type="entry name" value="THOC6"/>
</dbReference>
<keyword evidence="2 4" id="KW-0853">WD repeat</keyword>
<keyword evidence="6" id="KW-1185">Reference proteome</keyword>
<comment type="similarity">
    <text evidence="1">Belongs to the WD repeat THOC6 family.</text>
</comment>
<gene>
    <name evidence="5" type="ORF">B4U80_09269</name>
</gene>
<proteinExistence type="inferred from homology"/>
<sequence length="229" mass="25064">GGKGEIKGWSLPDEIEKPLWTLDIPKSEALFKPEVNALLIGEQESDPFLVAGCGDNMIHIFSLQSHKPKQTLKGHTDYVNCLALSPDSRTLYSGSEDGSIRIWDLRSASVVNLIEPHKYQVSGGGPLMSSWHLRSLSKGIEFETPPSETVANTALCHNDLVVCGGNNPYVYVWEMDGKLMSQIPTSASNVFSLAISERNEKTILTAGGASCKINVCSNFKYNDFCLTIQ</sequence>
<dbReference type="Gene3D" id="2.130.10.10">
    <property type="entry name" value="YVTN repeat-like/Quinoprotein amine dehydrogenase"/>
    <property type="match status" value="1"/>
</dbReference>
<dbReference type="SMART" id="SM00320">
    <property type="entry name" value="WD40"/>
    <property type="match status" value="4"/>
</dbReference>
<evidence type="ECO:0000256" key="3">
    <source>
        <dbReference type="ARBA" id="ARBA00022737"/>
    </source>
</evidence>
<dbReference type="InterPro" id="IPR001680">
    <property type="entry name" value="WD40_rpt"/>
</dbReference>
<dbReference type="GO" id="GO:0000346">
    <property type="term" value="C:transcription export complex"/>
    <property type="evidence" value="ECO:0007669"/>
    <property type="project" value="TreeGrafter"/>
</dbReference>
<dbReference type="STRING" id="299467.A0A443SNR4"/>
<dbReference type="AlphaFoldDB" id="A0A443SNR4"/>
<dbReference type="EMBL" id="NCKV01001039">
    <property type="protein sequence ID" value="RWS29167.1"/>
    <property type="molecule type" value="Genomic_DNA"/>
</dbReference>
<name>A0A443SNR4_9ACAR</name>
<dbReference type="InterPro" id="IPR015943">
    <property type="entry name" value="WD40/YVTN_repeat-like_dom_sf"/>
</dbReference>
<reference evidence="5 6" key="1">
    <citation type="journal article" date="2018" name="Gigascience">
        <title>Genomes of trombidid mites reveal novel predicted allergens and laterally-transferred genes associated with secondary metabolism.</title>
        <authorList>
            <person name="Dong X."/>
            <person name="Chaisiri K."/>
            <person name="Xia D."/>
            <person name="Armstrong S.D."/>
            <person name="Fang Y."/>
            <person name="Donnelly M.J."/>
            <person name="Kadowaki T."/>
            <person name="McGarry J.W."/>
            <person name="Darby A.C."/>
            <person name="Makepeace B.L."/>
        </authorList>
    </citation>
    <scope>NUCLEOTIDE SEQUENCE [LARGE SCALE GENOMIC DNA]</scope>
    <source>
        <strain evidence="5">UoL-UT</strain>
    </source>
</reference>
<dbReference type="GO" id="GO:0000347">
    <property type="term" value="C:THO complex"/>
    <property type="evidence" value="ECO:0007669"/>
    <property type="project" value="TreeGrafter"/>
</dbReference>
<protein>
    <submittedName>
        <fullName evidence="5">THO complex subunit 6-like protein</fullName>
    </submittedName>
</protein>
<dbReference type="VEuPathDB" id="VectorBase:LDEU002873"/>
<dbReference type="PROSITE" id="PS50082">
    <property type="entry name" value="WD_REPEATS_2"/>
    <property type="match status" value="1"/>
</dbReference>